<reference evidence="1" key="1">
    <citation type="submission" date="2019-08" db="EMBL/GenBank/DDBJ databases">
        <authorList>
            <person name="Kucharzyk K."/>
            <person name="Murdoch R.W."/>
            <person name="Higgins S."/>
            <person name="Loffler F."/>
        </authorList>
    </citation>
    <scope>NUCLEOTIDE SEQUENCE</scope>
</reference>
<name>A0A644YFY4_9ZZZZ</name>
<accession>A0A644YFY4</accession>
<proteinExistence type="predicted"/>
<gene>
    <name evidence="1" type="ORF">SDC9_73393</name>
</gene>
<protein>
    <submittedName>
        <fullName evidence="1">Uncharacterized protein</fullName>
    </submittedName>
</protein>
<sequence>MRNYRKEILLVSINQLTYSRFEAGSQHRGDSAGILDGNMTVFNSIKTDDVVGHTDNIIAIQHLDLAFQFNLNAPLVGNLHFNPAVRADFGA</sequence>
<evidence type="ECO:0000313" key="1">
    <source>
        <dbReference type="EMBL" id="MPM26888.1"/>
    </source>
</evidence>
<comment type="caution">
    <text evidence="1">The sequence shown here is derived from an EMBL/GenBank/DDBJ whole genome shotgun (WGS) entry which is preliminary data.</text>
</comment>
<dbReference type="EMBL" id="VSSQ01004853">
    <property type="protein sequence ID" value="MPM26888.1"/>
    <property type="molecule type" value="Genomic_DNA"/>
</dbReference>
<dbReference type="AlphaFoldDB" id="A0A644YFY4"/>
<organism evidence="1">
    <name type="scientific">bioreactor metagenome</name>
    <dbReference type="NCBI Taxonomy" id="1076179"/>
    <lineage>
        <taxon>unclassified sequences</taxon>
        <taxon>metagenomes</taxon>
        <taxon>ecological metagenomes</taxon>
    </lineage>
</organism>